<dbReference type="Pfam" id="PF19953">
    <property type="entry name" value="EACC1"/>
    <property type="match status" value="1"/>
</dbReference>
<sequence>MLNASVLAEWTPNFLRMVMSPGLPGSAGSAPPGCGGVMGTEAAHSVELAVHPQGELGSLRTWLTLALPPGVEVRRTPGTPGPGEQGAFDVLSVLAASTGLVTVIKILPQYLRAKRSDISVTVSVRGKKVTVDATNVEEVMPILERLLDD</sequence>
<dbReference type="RefSeq" id="WP_306087111.1">
    <property type="nucleotide sequence ID" value="NZ_CP120992.1"/>
</dbReference>
<proteinExistence type="predicted"/>
<organism evidence="1 2">
    <name type="scientific">Streptomyces laculatispora</name>
    <dbReference type="NCBI Taxonomy" id="887464"/>
    <lineage>
        <taxon>Bacteria</taxon>
        <taxon>Bacillati</taxon>
        <taxon>Actinomycetota</taxon>
        <taxon>Actinomycetes</taxon>
        <taxon>Kitasatosporales</taxon>
        <taxon>Streptomycetaceae</taxon>
        <taxon>Streptomyces</taxon>
    </lineage>
</organism>
<gene>
    <name evidence="1" type="ORF">P8A22_12475</name>
</gene>
<name>A0ABY9I1J7_9ACTN</name>
<dbReference type="InterPro" id="IPR045428">
    <property type="entry name" value="EACC1"/>
</dbReference>
<keyword evidence="2" id="KW-1185">Reference proteome</keyword>
<dbReference type="Proteomes" id="UP001229952">
    <property type="component" value="Chromosome"/>
</dbReference>
<reference evidence="1 2" key="1">
    <citation type="submission" date="2023-03" db="EMBL/GenBank/DDBJ databases">
        <title>Isolation and description of six Streptomyces strains from soil environments, able to metabolize different microbial glucans.</title>
        <authorList>
            <person name="Widen T."/>
            <person name="Larsbrink J."/>
        </authorList>
    </citation>
    <scope>NUCLEOTIDE SEQUENCE [LARGE SCALE GENOMIC DNA]</scope>
    <source>
        <strain evidence="1 2">Mut2</strain>
    </source>
</reference>
<evidence type="ECO:0000313" key="1">
    <source>
        <dbReference type="EMBL" id="WLQ40725.1"/>
    </source>
</evidence>
<accession>A0ABY9I1J7</accession>
<evidence type="ECO:0000313" key="2">
    <source>
        <dbReference type="Proteomes" id="UP001229952"/>
    </source>
</evidence>
<dbReference type="EMBL" id="CP120992">
    <property type="protein sequence ID" value="WLQ40725.1"/>
    <property type="molecule type" value="Genomic_DNA"/>
</dbReference>
<protein>
    <submittedName>
        <fullName evidence="1">Uncharacterized protein</fullName>
    </submittedName>
</protein>